<gene>
    <name evidence="2" type="ORF">AU467_20015</name>
</gene>
<dbReference type="AlphaFoldDB" id="A0A101KTM4"/>
<dbReference type="Pfam" id="PF02515">
    <property type="entry name" value="CoA_transf_3"/>
    <property type="match status" value="1"/>
</dbReference>
<dbReference type="PANTHER" id="PTHR48207:SF3">
    <property type="entry name" value="SUCCINATE--HYDROXYMETHYLGLUTARATE COA-TRANSFERASE"/>
    <property type="match status" value="1"/>
</dbReference>
<dbReference type="GO" id="GO:0008410">
    <property type="term" value="F:CoA-transferase activity"/>
    <property type="evidence" value="ECO:0007669"/>
    <property type="project" value="TreeGrafter"/>
</dbReference>
<dbReference type="PANTHER" id="PTHR48207">
    <property type="entry name" value="SUCCINATE--HYDROXYMETHYLGLUTARATE COA-TRANSFERASE"/>
    <property type="match status" value="1"/>
</dbReference>
<accession>A0A101KTM4</accession>
<dbReference type="EMBL" id="LPWA01000102">
    <property type="protein sequence ID" value="KUM26801.1"/>
    <property type="molecule type" value="Genomic_DNA"/>
</dbReference>
<dbReference type="OrthoDB" id="9806585at2"/>
<name>A0A101KTM4_RHILI</name>
<sequence length="394" mass="41659">MTDLLAGIRVLDLTNVLAGPYCAYQLALLGADVIKVEAPPGGDLARQLGASPQLNQAGMGASFLAQNAGKRSVVLDLKKDADRERFLDLVATSDALVENFRPGVIDRLGLGHEKLKEVRPSLVYCAISGFGQTGPMRGNPAYDQIIQGLSGIMSITGTPETAPLRVGYPVADTLGGLVGAFAIAAALVRQRTSGEGAFLDVSMLECTLSALGWPVSNYLTAGVEPQPMGNENMTAAPSGAFRTGEGLLNIAANKQEQFVTLCGLIGRPELASDPRFAERETRKQNRAALKGLIEDALAGASAAAWEEKLNRAGVPAGRVLTIPEVLEERQVTERGMATRFQHVPGMDKPLTVVRGGFMVDGTAPVPAGPPPRLGEHMEEVFAALPERDKTRARA</sequence>
<evidence type="ECO:0000313" key="2">
    <source>
        <dbReference type="EMBL" id="KUM26801.1"/>
    </source>
</evidence>
<dbReference type="InterPro" id="IPR003673">
    <property type="entry name" value="CoA-Trfase_fam_III"/>
</dbReference>
<keyword evidence="1 2" id="KW-0808">Transferase</keyword>
<reference evidence="2 3" key="1">
    <citation type="submission" date="2015-12" db="EMBL/GenBank/DDBJ databases">
        <title>Draft genome sequence of Mesorhizobium sp. UFLA 01-765, a multitolerant efficient symbiont and plant-growth promoting strain isolated from Zn-mining soil using Leucaena leucocephala as a trap plant.</title>
        <authorList>
            <person name="Rangel W.M."/>
            <person name="Thijs S."/>
            <person name="Longatti S.M."/>
            <person name="Moreira F.M."/>
            <person name="Weyens N."/>
            <person name="Vangronsveld J."/>
            <person name="Van Hamme J.D."/>
            <person name="Bottos E.M."/>
            <person name="Rineau F."/>
        </authorList>
    </citation>
    <scope>NUCLEOTIDE SEQUENCE [LARGE SCALE GENOMIC DNA]</scope>
    <source>
        <strain evidence="2 3">UFLA 01-765</strain>
    </source>
</reference>
<dbReference type="Proteomes" id="UP000053176">
    <property type="component" value="Unassembled WGS sequence"/>
</dbReference>
<evidence type="ECO:0000313" key="3">
    <source>
        <dbReference type="Proteomes" id="UP000053176"/>
    </source>
</evidence>
<dbReference type="InterPro" id="IPR044855">
    <property type="entry name" value="CoA-Trfase_III_dom3_sf"/>
</dbReference>
<proteinExistence type="predicted"/>
<organism evidence="2 3">
    <name type="scientific">Rhizobium loti</name>
    <name type="common">Mesorhizobium loti</name>
    <dbReference type="NCBI Taxonomy" id="381"/>
    <lineage>
        <taxon>Bacteria</taxon>
        <taxon>Pseudomonadati</taxon>
        <taxon>Pseudomonadota</taxon>
        <taxon>Alphaproteobacteria</taxon>
        <taxon>Hyphomicrobiales</taxon>
        <taxon>Phyllobacteriaceae</taxon>
        <taxon>Mesorhizobium</taxon>
    </lineage>
</organism>
<dbReference type="Gene3D" id="3.40.50.10540">
    <property type="entry name" value="Crotonobetainyl-coa:carnitine coa-transferase, domain 1"/>
    <property type="match status" value="1"/>
</dbReference>
<dbReference type="SUPFAM" id="SSF89796">
    <property type="entry name" value="CoA-transferase family III (CaiB/BaiF)"/>
    <property type="match status" value="1"/>
</dbReference>
<dbReference type="InterPro" id="IPR050483">
    <property type="entry name" value="CoA-transferase_III_domain"/>
</dbReference>
<dbReference type="Gene3D" id="3.30.1540.10">
    <property type="entry name" value="formyl-coa transferase, domain 3"/>
    <property type="match status" value="1"/>
</dbReference>
<evidence type="ECO:0000256" key="1">
    <source>
        <dbReference type="ARBA" id="ARBA00022679"/>
    </source>
</evidence>
<protein>
    <submittedName>
        <fullName evidence="2">CoA-transferase</fullName>
    </submittedName>
</protein>
<comment type="caution">
    <text evidence="2">The sequence shown here is derived from an EMBL/GenBank/DDBJ whole genome shotgun (WGS) entry which is preliminary data.</text>
</comment>
<dbReference type="InterPro" id="IPR023606">
    <property type="entry name" value="CoA-Trfase_III_dom_1_sf"/>
</dbReference>